<gene>
    <name evidence="10" type="ORF">KFL_000620260</name>
</gene>
<evidence type="ECO:0000313" key="11">
    <source>
        <dbReference type="Proteomes" id="UP000054558"/>
    </source>
</evidence>
<dbReference type="GO" id="GO:1990573">
    <property type="term" value="P:potassium ion import across plasma membrane"/>
    <property type="evidence" value="ECO:0000318"/>
    <property type="project" value="GO_Central"/>
</dbReference>
<dbReference type="Proteomes" id="UP000054558">
    <property type="component" value="Unassembled WGS sequence"/>
</dbReference>
<keyword evidence="9" id="KW-1133">Transmembrane helix</keyword>
<dbReference type="InterPro" id="IPR016449">
    <property type="entry name" value="K_chnl_inward-rec_Kir"/>
</dbReference>
<dbReference type="AlphaFoldDB" id="A0A1Y1HSJ9"/>
<feature type="compositionally biased region" description="Basic and acidic residues" evidence="8">
    <location>
        <begin position="909"/>
        <end position="929"/>
    </location>
</feature>
<dbReference type="GO" id="GO:0005242">
    <property type="term" value="F:inward rectifier potassium channel activity"/>
    <property type="evidence" value="ECO:0000318"/>
    <property type="project" value="GO_Central"/>
</dbReference>
<evidence type="ECO:0000256" key="8">
    <source>
        <dbReference type="SAM" id="MobiDB-lite"/>
    </source>
</evidence>
<evidence type="ECO:0000313" key="10">
    <source>
        <dbReference type="EMBL" id="GAQ80792.1"/>
    </source>
</evidence>
<name>A0A1Y1HSJ9_KLENI</name>
<dbReference type="EMBL" id="DF237011">
    <property type="protein sequence ID" value="GAQ80792.1"/>
    <property type="molecule type" value="Genomic_DNA"/>
</dbReference>
<feature type="compositionally biased region" description="Polar residues" evidence="8">
    <location>
        <begin position="780"/>
        <end position="793"/>
    </location>
</feature>
<evidence type="ECO:0000256" key="7">
    <source>
        <dbReference type="RuleBase" id="RU003822"/>
    </source>
</evidence>
<reference evidence="10 11" key="1">
    <citation type="journal article" date="2014" name="Nat. Commun.">
        <title>Klebsormidium flaccidum genome reveals primary factors for plant terrestrial adaptation.</title>
        <authorList>
            <person name="Hori K."/>
            <person name="Maruyama F."/>
            <person name="Fujisawa T."/>
            <person name="Togashi T."/>
            <person name="Yamamoto N."/>
            <person name="Seo M."/>
            <person name="Sato S."/>
            <person name="Yamada T."/>
            <person name="Mori H."/>
            <person name="Tajima N."/>
            <person name="Moriyama T."/>
            <person name="Ikeuchi M."/>
            <person name="Watanabe M."/>
            <person name="Wada H."/>
            <person name="Kobayashi K."/>
            <person name="Saito M."/>
            <person name="Masuda T."/>
            <person name="Sasaki-Sekimoto Y."/>
            <person name="Mashiguchi K."/>
            <person name="Awai K."/>
            <person name="Shimojima M."/>
            <person name="Masuda S."/>
            <person name="Iwai M."/>
            <person name="Nobusawa T."/>
            <person name="Narise T."/>
            <person name="Kondo S."/>
            <person name="Saito H."/>
            <person name="Sato R."/>
            <person name="Murakawa M."/>
            <person name="Ihara Y."/>
            <person name="Oshima-Yamada Y."/>
            <person name="Ohtaka K."/>
            <person name="Satoh M."/>
            <person name="Sonobe K."/>
            <person name="Ishii M."/>
            <person name="Ohtani R."/>
            <person name="Kanamori-Sato M."/>
            <person name="Honoki R."/>
            <person name="Miyazaki D."/>
            <person name="Mochizuki H."/>
            <person name="Umetsu J."/>
            <person name="Higashi K."/>
            <person name="Shibata D."/>
            <person name="Kamiya Y."/>
            <person name="Sato N."/>
            <person name="Nakamura Y."/>
            <person name="Tabata S."/>
            <person name="Ida S."/>
            <person name="Kurokawa K."/>
            <person name="Ohta H."/>
        </authorList>
    </citation>
    <scope>NUCLEOTIDE SEQUENCE [LARGE SCALE GENOMIC DNA]</scope>
    <source>
        <strain evidence="10 11">NIES-2285</strain>
    </source>
</reference>
<feature type="transmembrane region" description="Helical" evidence="9">
    <location>
        <begin position="540"/>
        <end position="562"/>
    </location>
</feature>
<dbReference type="PANTHER" id="PTHR11767">
    <property type="entry name" value="INWARD RECTIFIER POTASSIUM CHANNEL"/>
    <property type="match status" value="1"/>
</dbReference>
<accession>A0A1Y1HSJ9</accession>
<evidence type="ECO:0000256" key="6">
    <source>
        <dbReference type="ARBA" id="ARBA00023303"/>
    </source>
</evidence>
<keyword evidence="5 7" id="KW-0406">Ion transport</keyword>
<dbReference type="GO" id="GO:0034702">
    <property type="term" value="C:monoatomic ion channel complex"/>
    <property type="evidence" value="ECO:0007669"/>
    <property type="project" value="UniProtKB-KW"/>
</dbReference>
<feature type="compositionally biased region" description="Polar residues" evidence="8">
    <location>
        <begin position="145"/>
        <end position="155"/>
    </location>
</feature>
<organism evidence="10 11">
    <name type="scientific">Klebsormidium nitens</name>
    <name type="common">Green alga</name>
    <name type="synonym">Ulothrix nitens</name>
    <dbReference type="NCBI Taxonomy" id="105231"/>
    <lineage>
        <taxon>Eukaryota</taxon>
        <taxon>Viridiplantae</taxon>
        <taxon>Streptophyta</taxon>
        <taxon>Klebsormidiophyceae</taxon>
        <taxon>Klebsormidiales</taxon>
        <taxon>Klebsormidiaceae</taxon>
        <taxon>Klebsormidium</taxon>
    </lineage>
</organism>
<protein>
    <recommendedName>
        <fullName evidence="12">Inward rectifier potassium channel C-terminal domain-containing protein</fullName>
    </recommendedName>
</protein>
<feature type="compositionally biased region" description="Polar residues" evidence="8">
    <location>
        <begin position="761"/>
        <end position="772"/>
    </location>
</feature>
<comment type="subcellular location">
    <subcellularLocation>
        <location evidence="7">Membrane</location>
        <topology evidence="7">Multi-pass membrane protein</topology>
    </subcellularLocation>
</comment>
<evidence type="ECO:0008006" key="12">
    <source>
        <dbReference type="Google" id="ProtNLM"/>
    </source>
</evidence>
<keyword evidence="3 7" id="KW-0851">Voltage-gated channel</keyword>
<evidence type="ECO:0000256" key="2">
    <source>
        <dbReference type="ARBA" id="ARBA00022538"/>
    </source>
</evidence>
<keyword evidence="4 7" id="KW-0630">Potassium</keyword>
<feature type="compositionally biased region" description="Polar residues" evidence="8">
    <location>
        <begin position="815"/>
        <end position="826"/>
    </location>
</feature>
<evidence type="ECO:0000256" key="3">
    <source>
        <dbReference type="ARBA" id="ARBA00022882"/>
    </source>
</evidence>
<feature type="compositionally biased region" description="Basic and acidic residues" evidence="8">
    <location>
        <begin position="212"/>
        <end position="224"/>
    </location>
</feature>
<feature type="compositionally biased region" description="Pro residues" evidence="8">
    <location>
        <begin position="248"/>
        <end position="258"/>
    </location>
</feature>
<sequence>MAAASDAPCRPAMRIAVGICFDTDSGPLLWLSSLRLAEPAIHPPDSEQDFRGVRIANRQHNCEGSSSSLLFCTSVSMETASSSASAASARNVQGEKERQIGAQAEPHSHGATGGVPEIGAAATEARRIEKNGVDTGASQKAPHFSNMSAASVQEQSHSKAESRSIPIPSKSVSQPQPQACCGEATSPSTPPLGPQTGTLPREGILSTATRAALEERQSSRRDATCHSPSPSRRRPPLSPSSSSGGMTPPKPQGAPSPKPQKTFHNPYAKSPFRVTGFNPGSPRAPVPLAQLSAETENELLQATQRGLFSDDDVAESERSPKDFGGGCGCARAQVDLWSSDGGNKRSARDRWRRARFHVAAARAFAYGRVGGFSEVTEPEIRGAATGTELERTEEPLNPASPDSIVRSASITQPKAGVPVSDVSQDRGRRRFEGIQVIEDRSWLVVFSDFYIAVLKAPVLLFVAVIFLFPALLCLFFVPLYLLDLAGLQCDDCQPPLPSARLEAPPAPTETHSLCHVLLYSLSLSMLFGGSPVQAHSRYTLLVANIQTLAANFTFVFLSGAVFSRMSQRSQPVQCARKAVIRPDDVTTAGGSVSERFRVFLTRLVLKGPMPAVMVDVRIKLTFRIFVQQRNGSVFCSTAALDLVRPEVAYLQYGIAVKHVIDRNSPLYGHTRESLLAGDASFSFTVLGTERASLQSVFHMQEYFMSDGDIAWDSDFFNIISIDSRGIRVIDHTQLDTLSVFRSAAQVPRAITRMQNLVRATRTGSKSSLSETEQCQEGDPTDNSGKNLDRTQGSDVPDESSAGVTQKGVRSDTSDGSRMSESGQVGETTRKGGNLEKPSTGKLKGSVEGTSDRGKGEETGQSARRKAEEVGGASKGEEEMVGDVLGGFTGPASDFGRGLSREALQSLRQRKIDREGRAKEDAGENAHEGKGVTARRYNAGF</sequence>
<evidence type="ECO:0000256" key="4">
    <source>
        <dbReference type="ARBA" id="ARBA00022958"/>
    </source>
</evidence>
<feature type="transmembrane region" description="Helical" evidence="9">
    <location>
        <begin position="458"/>
        <end position="481"/>
    </location>
</feature>
<feature type="region of interest" description="Disordered" evidence="8">
    <location>
        <begin position="135"/>
        <end position="286"/>
    </location>
</feature>
<evidence type="ECO:0000256" key="9">
    <source>
        <dbReference type="SAM" id="Phobius"/>
    </source>
</evidence>
<dbReference type="InterPro" id="IPR013518">
    <property type="entry name" value="K_chnl_inward-rec_Kir_cyto"/>
</dbReference>
<evidence type="ECO:0000256" key="5">
    <source>
        <dbReference type="ARBA" id="ARBA00023065"/>
    </source>
</evidence>
<dbReference type="PANTHER" id="PTHR11767:SF105">
    <property type="entry name" value="INWARD RECTIFIER POTASSIUM CHANNEL C-TERMINAL DOMAIN-CONTAINING PROTEIN"/>
    <property type="match status" value="1"/>
</dbReference>
<dbReference type="STRING" id="105231.A0A1Y1HSJ9"/>
<dbReference type="InterPro" id="IPR014756">
    <property type="entry name" value="Ig_E-set"/>
</dbReference>
<keyword evidence="6 7" id="KW-0407">Ion channel</keyword>
<keyword evidence="1 7" id="KW-0813">Transport</keyword>
<dbReference type="GO" id="GO:0005886">
    <property type="term" value="C:plasma membrane"/>
    <property type="evidence" value="ECO:0000318"/>
    <property type="project" value="GO_Central"/>
</dbReference>
<keyword evidence="2 7" id="KW-0633">Potassium transport</keyword>
<dbReference type="Gene3D" id="2.60.40.1400">
    <property type="entry name" value="G protein-activated inward rectifier potassium channel 1"/>
    <property type="match status" value="1"/>
</dbReference>
<comment type="similarity">
    <text evidence="7">Belongs to the inward rectifier-type potassium channel (TC 1.A.2.1) family.</text>
</comment>
<dbReference type="SUPFAM" id="SSF81296">
    <property type="entry name" value="E set domains"/>
    <property type="match status" value="1"/>
</dbReference>
<dbReference type="OrthoDB" id="273257at2759"/>
<keyword evidence="11" id="KW-1185">Reference proteome</keyword>
<keyword evidence="9" id="KW-0472">Membrane</keyword>
<proteinExistence type="inferred from homology"/>
<feature type="region of interest" description="Disordered" evidence="8">
    <location>
        <begin position="758"/>
        <end position="940"/>
    </location>
</feature>
<evidence type="ECO:0000256" key="1">
    <source>
        <dbReference type="ARBA" id="ARBA00022448"/>
    </source>
</evidence>
<dbReference type="GO" id="GO:0034765">
    <property type="term" value="P:regulation of monoatomic ion transmembrane transport"/>
    <property type="evidence" value="ECO:0000318"/>
    <property type="project" value="GO_Central"/>
</dbReference>
<keyword evidence="7 9" id="KW-0812">Transmembrane</keyword>
<feature type="region of interest" description="Disordered" evidence="8">
    <location>
        <begin position="384"/>
        <end position="403"/>
    </location>
</feature>
<feature type="region of interest" description="Disordered" evidence="8">
    <location>
        <begin position="84"/>
        <end position="116"/>
    </location>
</feature>